<evidence type="ECO:0000313" key="7">
    <source>
        <dbReference type="EMBL" id="KAK1319478.1"/>
    </source>
</evidence>
<dbReference type="InterPro" id="IPR038508">
    <property type="entry name" value="ArfGAP_dom_sf"/>
</dbReference>
<keyword evidence="2 4" id="KW-0863">Zinc-finger</keyword>
<evidence type="ECO:0000259" key="6">
    <source>
        <dbReference type="PROSITE" id="PS50115"/>
    </source>
</evidence>
<dbReference type="SMART" id="SM00105">
    <property type="entry name" value="ArfGap"/>
    <property type="match status" value="1"/>
</dbReference>
<sequence>MSSRKEEEKNEKIIRGLMKLPPNRKCINCNSLGPQYVCTNFWTFVCTACSGIHREFTHRVKSVSMAKFSSQEVEALQRGGNQRARDIFLKDWDMQRMRLPDGSNVDRIREFIKNVYVDKKYAGGRTSDKPPRDMQSSKTHEEDHRRASSYHSYSQSPPYEYQYEDRRYGKQAGMLSRKPGSDRGLEGKISSFVYSPGRARDQMYEDRFANESSSRMSDYSVSSTGDPFRSPNSQREIEYNSPPLHSVREILVDDVKHQASDTHADGKSWRDTDGFAHRQRTASSGSFGSLDSNSASLQSFNSGSQDLFGPPFIQPSATSSIQSVDLFADFTNQPSLATIIEKSSAAPPVIQPSATPSIQSVDLFAEVTNQPSLATSIEQKSSAPPPSENQGWATFDMPHHAAPTSELNSAILASGVAIPKGSIDGFHAIDNSVQSSSLQNSTAHVPLTSMSGDWNLDKHVVQASIAPDSSTLQNSTAQLPSVSNDWNLDKHVVQASTAPVNSQSWNAFDDFIASFPQSSFDSAPQKIEPQVQVHNPPIVAPHSGLDFGKDGTQRSIADVKAPVSNLLFDNNAMGSSFPPPVVPSAGGTQSYNLERKSTNPFDFSDDAALEPSNVFLDMSSLQSTLPDPQFPSTFLGGVSQPWFPQNPAVPYVPAVPQGSLSFMAATAPVTQLPNGPSQGPVAPLSGNPFA</sequence>
<feature type="compositionally biased region" description="Low complexity" evidence="5">
    <location>
        <begin position="149"/>
        <end position="158"/>
    </location>
</feature>
<protein>
    <submittedName>
        <fullName evidence="7">ADP-ribosylation factor GTPase-activating protein AGD14</fullName>
    </submittedName>
</protein>
<reference evidence="7" key="2">
    <citation type="submission" date="2023-06" db="EMBL/GenBank/DDBJ databases">
        <authorList>
            <person name="Ma L."/>
            <person name="Liu K.-W."/>
            <person name="Li Z."/>
            <person name="Hsiao Y.-Y."/>
            <person name="Qi Y."/>
            <person name="Fu T."/>
            <person name="Tang G."/>
            <person name="Zhang D."/>
            <person name="Sun W.-H."/>
            <person name="Liu D.-K."/>
            <person name="Li Y."/>
            <person name="Chen G.-Z."/>
            <person name="Liu X.-D."/>
            <person name="Liao X.-Y."/>
            <person name="Jiang Y.-T."/>
            <person name="Yu X."/>
            <person name="Hao Y."/>
            <person name="Huang J."/>
            <person name="Zhao X.-W."/>
            <person name="Ke S."/>
            <person name="Chen Y.-Y."/>
            <person name="Wu W.-L."/>
            <person name="Hsu J.-L."/>
            <person name="Lin Y.-F."/>
            <person name="Huang M.-D."/>
            <person name="Li C.-Y."/>
            <person name="Huang L."/>
            <person name="Wang Z.-W."/>
            <person name="Zhao X."/>
            <person name="Zhong W.-Y."/>
            <person name="Peng D.-H."/>
            <person name="Ahmad S."/>
            <person name="Lan S."/>
            <person name="Zhang J.-S."/>
            <person name="Tsai W.-C."/>
            <person name="Van De Peer Y."/>
            <person name="Liu Z.-J."/>
        </authorList>
    </citation>
    <scope>NUCLEOTIDE SEQUENCE</scope>
    <source>
        <strain evidence="7">CP</strain>
        <tissue evidence="7">Leaves</tissue>
    </source>
</reference>
<feature type="region of interest" description="Disordered" evidence="5">
    <location>
        <begin position="671"/>
        <end position="690"/>
    </location>
</feature>
<keyword evidence="3" id="KW-0862">Zinc</keyword>
<name>A0AAV9F5B3_ACOCL</name>
<dbReference type="InterPro" id="IPR037278">
    <property type="entry name" value="ARFGAP/RecO"/>
</dbReference>
<evidence type="ECO:0000256" key="5">
    <source>
        <dbReference type="SAM" id="MobiDB-lite"/>
    </source>
</evidence>
<feature type="compositionally biased region" description="Low complexity" evidence="5">
    <location>
        <begin position="212"/>
        <end position="223"/>
    </location>
</feature>
<reference evidence="7" key="1">
    <citation type="journal article" date="2023" name="Nat. Commun.">
        <title>Diploid and tetraploid genomes of Acorus and the evolution of monocots.</title>
        <authorList>
            <person name="Ma L."/>
            <person name="Liu K.W."/>
            <person name="Li Z."/>
            <person name="Hsiao Y.Y."/>
            <person name="Qi Y."/>
            <person name="Fu T."/>
            <person name="Tang G.D."/>
            <person name="Zhang D."/>
            <person name="Sun W.H."/>
            <person name="Liu D.K."/>
            <person name="Li Y."/>
            <person name="Chen G.Z."/>
            <person name="Liu X.D."/>
            <person name="Liao X.Y."/>
            <person name="Jiang Y.T."/>
            <person name="Yu X."/>
            <person name="Hao Y."/>
            <person name="Huang J."/>
            <person name="Zhao X.W."/>
            <person name="Ke S."/>
            <person name="Chen Y.Y."/>
            <person name="Wu W.L."/>
            <person name="Hsu J.L."/>
            <person name="Lin Y.F."/>
            <person name="Huang M.D."/>
            <person name="Li C.Y."/>
            <person name="Huang L."/>
            <person name="Wang Z.W."/>
            <person name="Zhao X."/>
            <person name="Zhong W.Y."/>
            <person name="Peng D.H."/>
            <person name="Ahmad S."/>
            <person name="Lan S."/>
            <person name="Zhang J.S."/>
            <person name="Tsai W.C."/>
            <person name="Van de Peer Y."/>
            <person name="Liu Z.J."/>
        </authorList>
    </citation>
    <scope>NUCLEOTIDE SEQUENCE</scope>
    <source>
        <strain evidence="7">CP</strain>
    </source>
</reference>
<dbReference type="EMBL" id="JAUJYO010000004">
    <property type="protein sequence ID" value="KAK1319478.1"/>
    <property type="molecule type" value="Genomic_DNA"/>
</dbReference>
<dbReference type="Pfam" id="PF01412">
    <property type="entry name" value="ArfGap"/>
    <property type="match status" value="1"/>
</dbReference>
<proteinExistence type="predicted"/>
<dbReference type="Proteomes" id="UP001180020">
    <property type="component" value="Unassembled WGS sequence"/>
</dbReference>
<keyword evidence="8" id="KW-1185">Reference proteome</keyword>
<dbReference type="PANTHER" id="PTHR46085">
    <property type="entry name" value="ARFGAP/RECO-RELATED"/>
    <property type="match status" value="1"/>
</dbReference>
<evidence type="ECO:0000256" key="2">
    <source>
        <dbReference type="ARBA" id="ARBA00022771"/>
    </source>
</evidence>
<keyword evidence="1" id="KW-0479">Metal-binding</keyword>
<dbReference type="GO" id="GO:0005096">
    <property type="term" value="F:GTPase activator activity"/>
    <property type="evidence" value="ECO:0007669"/>
    <property type="project" value="InterPro"/>
</dbReference>
<gene>
    <name evidence="7" type="primary">AGD14</name>
    <name evidence="7" type="ORF">QJS10_CPB04g00597</name>
</gene>
<dbReference type="FunFam" id="1.10.220.150:FF:000005">
    <property type="entry name" value="Arf-GAP domain and FG repeat-containing protein 1"/>
    <property type="match status" value="1"/>
</dbReference>
<evidence type="ECO:0000313" key="8">
    <source>
        <dbReference type="Proteomes" id="UP001180020"/>
    </source>
</evidence>
<feature type="compositionally biased region" description="Polar residues" evidence="5">
    <location>
        <begin position="374"/>
        <end position="392"/>
    </location>
</feature>
<dbReference type="Gene3D" id="1.10.220.150">
    <property type="entry name" value="Arf GTPase activating protein"/>
    <property type="match status" value="1"/>
</dbReference>
<dbReference type="GO" id="GO:0008270">
    <property type="term" value="F:zinc ion binding"/>
    <property type="evidence" value="ECO:0007669"/>
    <property type="project" value="UniProtKB-KW"/>
</dbReference>
<dbReference type="AlphaFoldDB" id="A0AAV9F5B3"/>
<organism evidence="7 8">
    <name type="scientific">Acorus calamus</name>
    <name type="common">Sweet flag</name>
    <dbReference type="NCBI Taxonomy" id="4465"/>
    <lineage>
        <taxon>Eukaryota</taxon>
        <taxon>Viridiplantae</taxon>
        <taxon>Streptophyta</taxon>
        <taxon>Embryophyta</taxon>
        <taxon>Tracheophyta</taxon>
        <taxon>Spermatophyta</taxon>
        <taxon>Magnoliopsida</taxon>
        <taxon>Liliopsida</taxon>
        <taxon>Acoraceae</taxon>
        <taxon>Acorus</taxon>
    </lineage>
</organism>
<evidence type="ECO:0000256" key="1">
    <source>
        <dbReference type="ARBA" id="ARBA00022723"/>
    </source>
</evidence>
<feature type="domain" description="Arf-GAP" evidence="6">
    <location>
        <begin position="11"/>
        <end position="129"/>
    </location>
</feature>
<comment type="caution">
    <text evidence="7">The sequence shown here is derived from an EMBL/GenBank/DDBJ whole genome shotgun (WGS) entry which is preliminary data.</text>
</comment>
<feature type="region of interest" description="Disordered" evidence="5">
    <location>
        <begin position="208"/>
        <end position="239"/>
    </location>
</feature>
<evidence type="ECO:0000256" key="3">
    <source>
        <dbReference type="ARBA" id="ARBA00022833"/>
    </source>
</evidence>
<dbReference type="PROSITE" id="PS50115">
    <property type="entry name" value="ARFGAP"/>
    <property type="match status" value="1"/>
</dbReference>
<dbReference type="CDD" id="cd08838">
    <property type="entry name" value="ArfGap_AGFG"/>
    <property type="match status" value="1"/>
</dbReference>
<dbReference type="SUPFAM" id="SSF57863">
    <property type="entry name" value="ArfGap/RecO-like zinc finger"/>
    <property type="match status" value="1"/>
</dbReference>
<dbReference type="PANTHER" id="PTHR46085:SF4">
    <property type="entry name" value="ADP-RIBOSYLATION FACTOR GTPASE-ACTIVATING PROTEIN AGD14-RELATED"/>
    <property type="match status" value="1"/>
</dbReference>
<evidence type="ECO:0000256" key="4">
    <source>
        <dbReference type="PROSITE-ProRule" id="PRU00288"/>
    </source>
</evidence>
<feature type="region of interest" description="Disordered" evidence="5">
    <location>
        <begin position="122"/>
        <end position="158"/>
    </location>
</feature>
<feature type="compositionally biased region" description="Basic and acidic residues" evidence="5">
    <location>
        <begin position="122"/>
        <end position="132"/>
    </location>
</feature>
<feature type="region of interest" description="Disordered" evidence="5">
    <location>
        <begin position="374"/>
        <end position="400"/>
    </location>
</feature>
<accession>A0AAV9F5B3</accession>
<dbReference type="InterPro" id="IPR001164">
    <property type="entry name" value="ArfGAP_dom"/>
</dbReference>
<dbReference type="InterPro" id="IPR044820">
    <property type="entry name" value="AGD14-like"/>
</dbReference>
<dbReference type="PRINTS" id="PR00405">
    <property type="entry name" value="REVINTRACTNG"/>
</dbReference>